<evidence type="ECO:0000256" key="1">
    <source>
        <dbReference type="SAM" id="Phobius"/>
    </source>
</evidence>
<protein>
    <submittedName>
        <fullName evidence="2">Uncharacterized protein</fullName>
    </submittedName>
</protein>
<accession>A0AA38JA64</accession>
<feature type="transmembrane region" description="Helical" evidence="1">
    <location>
        <begin position="138"/>
        <end position="155"/>
    </location>
</feature>
<keyword evidence="3" id="KW-1185">Reference proteome</keyword>
<sequence>MDFRRRITFKFSEETEEGPALLDDQEQEEVIETLRKENAKSNKQSISMMKIVLLLSTILHIIYFINPTDDRYPLLILLPRANLDETIPLPRPFTFISLVLHVNLMLLLDSTSVRNFLVQAGIGLDDSIQLRNYTLSPTLAYALAFVAPAVCLFLRRSWLTVAWWSITVCVTYAVQLVLEAAAQGDEHIRSLEAMKYAAPGA</sequence>
<gene>
    <name evidence="2" type="ORF">DFJ43DRAFT_675759</name>
</gene>
<name>A0AA38JA64_9AGAR</name>
<reference evidence="2" key="1">
    <citation type="submission" date="2022-08" db="EMBL/GenBank/DDBJ databases">
        <authorList>
            <consortium name="DOE Joint Genome Institute"/>
            <person name="Min B."/>
            <person name="Sierra-Patev S."/>
            <person name="Naranjo-Ortiz M."/>
            <person name="Looney B."/>
            <person name="Konkel Z."/>
            <person name="Slot J.C."/>
            <person name="Sakamoto Y."/>
            <person name="Steenwyk J.L."/>
            <person name="Rokas A."/>
            <person name="Carro J."/>
            <person name="Camarero S."/>
            <person name="Ferreira P."/>
            <person name="Molpeceres G."/>
            <person name="Ruiz-duenas F.J."/>
            <person name="Serrano A."/>
            <person name="Henrissat B."/>
            <person name="Drula E."/>
            <person name="Hughes K.W."/>
            <person name="Mata J.L."/>
            <person name="Ishikawa N.K."/>
            <person name="Vargas-Isla R."/>
            <person name="Ushijima S."/>
            <person name="Smith C.A."/>
            <person name="Ahrendt S."/>
            <person name="Andreopoulos W."/>
            <person name="He G."/>
            <person name="LaButti K."/>
            <person name="Lipzen A."/>
            <person name="Ng V."/>
            <person name="Riley R."/>
            <person name="Sandor L."/>
            <person name="Barry K."/>
            <person name="Martinez A.T."/>
            <person name="Xiao Y."/>
            <person name="Gibbons J.G."/>
            <person name="Terashima K."/>
            <person name="Hibbett D.S."/>
            <person name="Grigoriev I.V."/>
        </authorList>
    </citation>
    <scope>NUCLEOTIDE SEQUENCE</scope>
    <source>
        <strain evidence="2">ET3784</strain>
    </source>
</reference>
<keyword evidence="1" id="KW-1133">Transmembrane helix</keyword>
<evidence type="ECO:0000313" key="2">
    <source>
        <dbReference type="EMBL" id="KAJ3722038.1"/>
    </source>
</evidence>
<dbReference type="Proteomes" id="UP001176059">
    <property type="component" value="Unassembled WGS sequence"/>
</dbReference>
<feature type="transmembrane region" description="Helical" evidence="1">
    <location>
        <begin position="45"/>
        <end position="65"/>
    </location>
</feature>
<dbReference type="AlphaFoldDB" id="A0AA38JA64"/>
<comment type="caution">
    <text evidence="2">The sequence shown here is derived from an EMBL/GenBank/DDBJ whole genome shotgun (WGS) entry which is preliminary data.</text>
</comment>
<proteinExistence type="predicted"/>
<organism evidence="2 3">
    <name type="scientific">Lentinula guzmanii</name>
    <dbReference type="NCBI Taxonomy" id="2804957"/>
    <lineage>
        <taxon>Eukaryota</taxon>
        <taxon>Fungi</taxon>
        <taxon>Dikarya</taxon>
        <taxon>Basidiomycota</taxon>
        <taxon>Agaricomycotina</taxon>
        <taxon>Agaricomycetes</taxon>
        <taxon>Agaricomycetidae</taxon>
        <taxon>Agaricales</taxon>
        <taxon>Marasmiineae</taxon>
        <taxon>Omphalotaceae</taxon>
        <taxon>Lentinula</taxon>
    </lineage>
</organism>
<keyword evidence="1" id="KW-0472">Membrane</keyword>
<keyword evidence="1" id="KW-0812">Transmembrane</keyword>
<reference evidence="2" key="2">
    <citation type="journal article" date="2023" name="Proc. Natl. Acad. Sci. U.S.A.">
        <title>A global phylogenomic analysis of the shiitake genus Lentinula.</title>
        <authorList>
            <person name="Sierra-Patev S."/>
            <person name="Min B."/>
            <person name="Naranjo-Ortiz M."/>
            <person name="Looney B."/>
            <person name="Konkel Z."/>
            <person name="Slot J.C."/>
            <person name="Sakamoto Y."/>
            <person name="Steenwyk J.L."/>
            <person name="Rokas A."/>
            <person name="Carro J."/>
            <person name="Camarero S."/>
            <person name="Ferreira P."/>
            <person name="Molpeceres G."/>
            <person name="Ruiz-Duenas F.J."/>
            <person name="Serrano A."/>
            <person name="Henrissat B."/>
            <person name="Drula E."/>
            <person name="Hughes K.W."/>
            <person name="Mata J.L."/>
            <person name="Ishikawa N.K."/>
            <person name="Vargas-Isla R."/>
            <person name="Ushijima S."/>
            <person name="Smith C.A."/>
            <person name="Donoghue J."/>
            <person name="Ahrendt S."/>
            <person name="Andreopoulos W."/>
            <person name="He G."/>
            <person name="LaButti K."/>
            <person name="Lipzen A."/>
            <person name="Ng V."/>
            <person name="Riley R."/>
            <person name="Sandor L."/>
            <person name="Barry K."/>
            <person name="Martinez A.T."/>
            <person name="Xiao Y."/>
            <person name="Gibbons J.G."/>
            <person name="Terashima K."/>
            <person name="Grigoriev I.V."/>
            <person name="Hibbett D."/>
        </authorList>
    </citation>
    <scope>NUCLEOTIDE SEQUENCE</scope>
    <source>
        <strain evidence="2">ET3784</strain>
    </source>
</reference>
<dbReference type="EMBL" id="JANVFO010000057">
    <property type="protein sequence ID" value="KAJ3722038.1"/>
    <property type="molecule type" value="Genomic_DNA"/>
</dbReference>
<feature type="transmembrane region" description="Helical" evidence="1">
    <location>
        <begin position="161"/>
        <end position="182"/>
    </location>
</feature>
<evidence type="ECO:0000313" key="3">
    <source>
        <dbReference type="Proteomes" id="UP001176059"/>
    </source>
</evidence>